<dbReference type="AlphaFoldDB" id="A0A4R0Q6V7"/>
<dbReference type="Proteomes" id="UP000293925">
    <property type="component" value="Unassembled WGS sequence"/>
</dbReference>
<protein>
    <submittedName>
        <fullName evidence="1">DUF1015 family protein</fullName>
    </submittedName>
</protein>
<gene>
    <name evidence="1" type="ORF">EZ456_04190</name>
</gene>
<evidence type="ECO:0000313" key="1">
    <source>
        <dbReference type="EMBL" id="TCD28595.1"/>
    </source>
</evidence>
<evidence type="ECO:0000313" key="2">
    <source>
        <dbReference type="Proteomes" id="UP000293925"/>
    </source>
</evidence>
<organism evidence="1 2">
    <name type="scientific">Pedobacter psychrodurus</name>
    <dbReference type="NCBI Taxonomy" id="2530456"/>
    <lineage>
        <taxon>Bacteria</taxon>
        <taxon>Pseudomonadati</taxon>
        <taxon>Bacteroidota</taxon>
        <taxon>Sphingobacteriia</taxon>
        <taxon>Sphingobacteriales</taxon>
        <taxon>Sphingobacteriaceae</taxon>
        <taxon>Pedobacter</taxon>
    </lineage>
</organism>
<reference evidence="1 2" key="1">
    <citation type="submission" date="2019-02" db="EMBL/GenBank/DDBJ databases">
        <title>Pedobacter sp. RP-3-21 sp. nov., isolated from Arctic soil.</title>
        <authorList>
            <person name="Dahal R.H."/>
        </authorList>
    </citation>
    <scope>NUCLEOTIDE SEQUENCE [LARGE SCALE GENOMIC DNA]</scope>
    <source>
        <strain evidence="1 2">RP-3-21</strain>
    </source>
</reference>
<name>A0A4R0Q6V7_9SPHI</name>
<dbReference type="InterPro" id="IPR008323">
    <property type="entry name" value="UCP033563"/>
</dbReference>
<accession>A0A4R0Q6V7</accession>
<sequence>MATIRAFSALRPNMALINKLLHKYSTYKIEQMIARLKRGLEPKYPHSRSVNSLDECRIILKELVSTNYYAIHPKAIYIYESQCMIGSQCGIWAEMNLEDVINERLETHERTLTEQQDRIAEYRRTIGIEGTPILLTYRSRSGVDMLIANLKSKISPDIYRKAGTVYRIWPVTDTLDVEGLKRVFNSIDKVFLADGHHRLAAALNMHLAEAQWISALFVADNQIRTSAFHRTFLPEMKIGTEAILQEIGKYYYITLISGNYPYFPDRTHRMGMFLAGSWYQLDLKNDDGLMQQTDVNILQDKILAPVFGVSDPRCDNRLYSTPFREELLERTQSDSNLIAFTLCRIDVDHLIQRIESGTVFPPKSTYIEPKIPYGLILSDVKQLIDHNQDEL</sequence>
<dbReference type="PANTHER" id="PTHR36454:SF1">
    <property type="entry name" value="DUF1015 DOMAIN-CONTAINING PROTEIN"/>
    <property type="match status" value="1"/>
</dbReference>
<dbReference type="OrthoDB" id="9781616at2"/>
<proteinExistence type="predicted"/>
<keyword evidence="2" id="KW-1185">Reference proteome</keyword>
<dbReference type="Pfam" id="PF06245">
    <property type="entry name" value="DUF1015"/>
    <property type="match status" value="1"/>
</dbReference>
<dbReference type="RefSeq" id="WP_131527600.1">
    <property type="nucleotide sequence ID" value="NZ_SJSO01000003.1"/>
</dbReference>
<dbReference type="EMBL" id="SJSO01000003">
    <property type="protein sequence ID" value="TCD28595.1"/>
    <property type="molecule type" value="Genomic_DNA"/>
</dbReference>
<comment type="caution">
    <text evidence="1">The sequence shown here is derived from an EMBL/GenBank/DDBJ whole genome shotgun (WGS) entry which is preliminary data.</text>
</comment>
<dbReference type="PANTHER" id="PTHR36454">
    <property type="entry name" value="LMO2823 PROTEIN"/>
    <property type="match status" value="1"/>
</dbReference>